<feature type="compositionally biased region" description="Pro residues" evidence="2">
    <location>
        <begin position="635"/>
        <end position="646"/>
    </location>
</feature>
<dbReference type="PANTHER" id="PTHR19327">
    <property type="entry name" value="GOLGIN"/>
    <property type="match status" value="1"/>
</dbReference>
<proteinExistence type="predicted"/>
<feature type="region of interest" description="Disordered" evidence="2">
    <location>
        <begin position="627"/>
        <end position="672"/>
    </location>
</feature>
<name>A0AAD9I7E6_9PEZI</name>
<feature type="compositionally biased region" description="Basic and acidic residues" evidence="2">
    <location>
        <begin position="201"/>
        <end position="215"/>
    </location>
</feature>
<evidence type="ECO:0000256" key="1">
    <source>
        <dbReference type="SAM" id="Coils"/>
    </source>
</evidence>
<dbReference type="GO" id="GO:0048193">
    <property type="term" value="P:Golgi vesicle transport"/>
    <property type="evidence" value="ECO:0007669"/>
    <property type="project" value="TreeGrafter"/>
</dbReference>
<feature type="coiled-coil region" evidence="1">
    <location>
        <begin position="312"/>
        <end position="388"/>
    </location>
</feature>
<dbReference type="AlphaFoldDB" id="A0AAD9I7E6"/>
<feature type="region of interest" description="Disordered" evidence="2">
    <location>
        <begin position="201"/>
        <end position="227"/>
    </location>
</feature>
<dbReference type="EMBL" id="JAQQPM010000005">
    <property type="protein sequence ID" value="KAK2071964.1"/>
    <property type="molecule type" value="Genomic_DNA"/>
</dbReference>
<dbReference type="Proteomes" id="UP001217918">
    <property type="component" value="Unassembled WGS sequence"/>
</dbReference>
<feature type="region of interest" description="Disordered" evidence="2">
    <location>
        <begin position="727"/>
        <end position="781"/>
    </location>
</feature>
<feature type="coiled-coil region" evidence="1">
    <location>
        <begin position="231"/>
        <end position="283"/>
    </location>
</feature>
<protein>
    <submittedName>
        <fullName evidence="3">Uncharacterized protein</fullName>
    </submittedName>
</protein>
<evidence type="ECO:0000313" key="3">
    <source>
        <dbReference type="EMBL" id="KAK2071964.1"/>
    </source>
</evidence>
<dbReference type="PANTHER" id="PTHR19327:SF0">
    <property type="entry name" value="GOLGIN SUBFAMILY A MEMBER 4"/>
    <property type="match status" value="1"/>
</dbReference>
<accession>A0AAD9I7E6</accession>
<sequence length="781" mass="87425">MAPLKVMAADKEAVEKEQAIKYAELQEKHQEALDMVEELKTEIAKAQAANTEASSPRSNTPIIRRKSGHNFMIIDRAHRSFASLRKIAAENFEGQPDVLQNFDLNLNSAMHELHARSQRIQELEADVATAKREMEAKMTIISGLTRERASLKASSMDMATISNLREQLEEKETQVKQMREDHAAREKELESQIEALLESVEQKSTKDERSQHAMEPEAAPSQQQEMHGERVANLEAELAAWEGKHREALEDMQSTEQQMRNTVLELESQVASYQEQLKAAQGGQAKTDEEMSEGAEAETKHNELVGFLRTEIDEYKAIINKNAARVAEAEEQHAAAKALLDTAARDRDAAAGEASAHKELAAKLEAQLAEHEQAIKAHHENMENLRSQHAKNIDDIQSSWRQDRDSKLTAVQAEHAEDIKACESALTEAREELMKVATQVAFALGLDVSVDKITQRIGDLIENQKALGQEQQKRSELEQHVAELTKVNDAVMRDLEAVKSGLTDILLTNGEMLQSPFLSVTEQLAMVQKKLADLETRNKTNSGLVEQLEDQLQNTFDLTQAANNRFSTLQSERNAALEEAIMAKTKLQAELETVREEHATLRTKYESMVSGADNQLANSVAGQLRKSGSVASLPSRPPACPLPPLPSSGGLSTSPTPRPPSKDVMLSHQQQDQEARIATITKHLEAEKQLTATLEEALTDLEGQQKRIKADTEAWRQRARELEAEVKQLKEKPAPDNRWSLQQVEEERRKRRDAELANARLEERMNSLNKQKKKKGSLNCF</sequence>
<feature type="coiled-coil region" evidence="1">
    <location>
        <begin position="22"/>
        <end position="49"/>
    </location>
</feature>
<gene>
    <name evidence="3" type="ORF">P8C59_006345</name>
</gene>
<feature type="compositionally biased region" description="Basic and acidic residues" evidence="2">
    <location>
        <begin position="745"/>
        <end position="765"/>
    </location>
</feature>
<comment type="caution">
    <text evidence="3">The sequence shown here is derived from an EMBL/GenBank/DDBJ whole genome shotgun (WGS) entry which is preliminary data.</text>
</comment>
<keyword evidence="4" id="KW-1185">Reference proteome</keyword>
<feature type="coiled-coil region" evidence="1">
    <location>
        <begin position="531"/>
        <end position="604"/>
    </location>
</feature>
<feature type="coiled-coil region" evidence="1">
    <location>
        <begin position="412"/>
        <end position="439"/>
    </location>
</feature>
<dbReference type="GO" id="GO:0005794">
    <property type="term" value="C:Golgi apparatus"/>
    <property type="evidence" value="ECO:0007669"/>
    <property type="project" value="TreeGrafter"/>
</dbReference>
<dbReference type="GO" id="GO:0031267">
    <property type="term" value="F:small GTPase binding"/>
    <property type="evidence" value="ECO:0007669"/>
    <property type="project" value="TreeGrafter"/>
</dbReference>
<keyword evidence="1" id="KW-0175">Coiled coil</keyword>
<reference evidence="3" key="1">
    <citation type="journal article" date="2023" name="Mol. Plant Microbe Interact.">
        <title>Elucidating the Obligate Nature and Biological Capacity of an Invasive Fungal Corn Pathogen.</title>
        <authorList>
            <person name="MacCready J.S."/>
            <person name="Roggenkamp E.M."/>
            <person name="Gdanetz K."/>
            <person name="Chilvers M.I."/>
        </authorList>
    </citation>
    <scope>NUCLEOTIDE SEQUENCE</scope>
    <source>
        <strain evidence="3">PM02</strain>
    </source>
</reference>
<evidence type="ECO:0000256" key="2">
    <source>
        <dbReference type="SAM" id="MobiDB-lite"/>
    </source>
</evidence>
<evidence type="ECO:0000313" key="4">
    <source>
        <dbReference type="Proteomes" id="UP001217918"/>
    </source>
</evidence>
<feature type="compositionally biased region" description="Basic residues" evidence="2">
    <location>
        <begin position="770"/>
        <end position="781"/>
    </location>
</feature>
<organism evidence="3 4">
    <name type="scientific">Phyllachora maydis</name>
    <dbReference type="NCBI Taxonomy" id="1825666"/>
    <lineage>
        <taxon>Eukaryota</taxon>
        <taxon>Fungi</taxon>
        <taxon>Dikarya</taxon>
        <taxon>Ascomycota</taxon>
        <taxon>Pezizomycotina</taxon>
        <taxon>Sordariomycetes</taxon>
        <taxon>Sordariomycetidae</taxon>
        <taxon>Phyllachorales</taxon>
        <taxon>Phyllachoraceae</taxon>
        <taxon>Phyllachora</taxon>
    </lineage>
</organism>